<name>A0A1F7V8Z1_9BACT</name>
<reference evidence="2 3" key="1">
    <citation type="journal article" date="2016" name="Nat. Commun.">
        <title>Thousands of microbial genomes shed light on interconnected biogeochemical processes in an aquifer system.</title>
        <authorList>
            <person name="Anantharaman K."/>
            <person name="Brown C.T."/>
            <person name="Hug L.A."/>
            <person name="Sharon I."/>
            <person name="Castelle C.J."/>
            <person name="Probst A.J."/>
            <person name="Thomas B.C."/>
            <person name="Singh A."/>
            <person name="Wilkins M.J."/>
            <person name="Karaoz U."/>
            <person name="Brodie E.L."/>
            <person name="Williams K.H."/>
            <person name="Hubbard S.S."/>
            <person name="Banfield J.F."/>
        </authorList>
    </citation>
    <scope>NUCLEOTIDE SEQUENCE [LARGE SCALE GENOMIC DNA]</scope>
</reference>
<dbReference type="Proteomes" id="UP000176593">
    <property type="component" value="Unassembled WGS sequence"/>
</dbReference>
<accession>A0A1F7V8Z1</accession>
<dbReference type="EMBL" id="MGEQ01000003">
    <property type="protein sequence ID" value="OGL86992.1"/>
    <property type="molecule type" value="Genomic_DNA"/>
</dbReference>
<protein>
    <submittedName>
        <fullName evidence="2">Uncharacterized protein</fullName>
    </submittedName>
</protein>
<evidence type="ECO:0000313" key="2">
    <source>
        <dbReference type="EMBL" id="OGL86992.1"/>
    </source>
</evidence>
<feature type="region of interest" description="Disordered" evidence="1">
    <location>
        <begin position="461"/>
        <end position="481"/>
    </location>
</feature>
<organism evidence="2 3">
    <name type="scientific">Candidatus Uhrbacteria bacterium RIFCSPLOWO2_02_FULL_48_18</name>
    <dbReference type="NCBI Taxonomy" id="1802408"/>
    <lineage>
        <taxon>Bacteria</taxon>
        <taxon>Candidatus Uhriibacteriota</taxon>
    </lineage>
</organism>
<feature type="compositionally biased region" description="Basic residues" evidence="1">
    <location>
        <begin position="469"/>
        <end position="481"/>
    </location>
</feature>
<evidence type="ECO:0000256" key="1">
    <source>
        <dbReference type="SAM" id="MobiDB-lite"/>
    </source>
</evidence>
<gene>
    <name evidence="2" type="ORF">A3I41_03495</name>
</gene>
<proteinExistence type="predicted"/>
<dbReference type="AlphaFoldDB" id="A0A1F7V8Z1"/>
<sequence length="481" mass="53524">MSGDWMWIHTVNSTSRVLSGTSLLLEIWRRLWRKALPFNTVRRRAFRVRKCKLAESVMLRPGGQSCPSPKRAFSVPIGSQRVELVSRTEFIMSTTHTFVAKFLNRGVTIDPNTAKADKSEALRTAKRENLATIGKEVLNSTVALVEKGVDIEWLCPDGKAPAVDTLDKVMSLVEGGANVAELQKFSPSDILAGLNNNQLASLMPAPVVEIVEALVAEATETVVETKPEAPKVEDKVEAKPVEEWTCVITGETRPVEKMLVLKLALLDTKLDRRTTEADLRNYAVSAKGAMQRGLNRNDLMFLDRALDIVRPEEARAAASKQRVEEQKAARRKQDSDFRKTVFLGQPLKHPRTGETFVRCVQGRECEHALEKGTAFVGSVDDMQAPRLEDMQEMNYEAKRGPVDVSHLMTHYALCPKCAAKFIENPQSVAKAETEILGDLETNAAVYEASAEQDKLHAAFYTGPQAQKTQPRRFQQKGNRKG</sequence>
<comment type="caution">
    <text evidence="2">The sequence shown here is derived from an EMBL/GenBank/DDBJ whole genome shotgun (WGS) entry which is preliminary data.</text>
</comment>
<evidence type="ECO:0000313" key="3">
    <source>
        <dbReference type="Proteomes" id="UP000176593"/>
    </source>
</evidence>